<organism evidence="7">
    <name type="scientific">Anguilla anguilla</name>
    <name type="common">European freshwater eel</name>
    <name type="synonym">Muraena anguilla</name>
    <dbReference type="NCBI Taxonomy" id="7936"/>
    <lineage>
        <taxon>Eukaryota</taxon>
        <taxon>Metazoa</taxon>
        <taxon>Chordata</taxon>
        <taxon>Craniata</taxon>
        <taxon>Vertebrata</taxon>
        <taxon>Euteleostomi</taxon>
        <taxon>Actinopterygii</taxon>
        <taxon>Neopterygii</taxon>
        <taxon>Teleostei</taxon>
        <taxon>Anguilliformes</taxon>
        <taxon>Anguillidae</taxon>
        <taxon>Anguilla</taxon>
    </lineage>
</organism>
<keyword evidence="1" id="KW-0479">Metal-binding</keyword>
<accession>A0A0E9QGT0</accession>
<reference evidence="7" key="2">
    <citation type="journal article" date="2015" name="Fish Shellfish Immunol.">
        <title>Early steps in the European eel (Anguilla anguilla)-Vibrio vulnificus interaction in the gills: Role of the RtxA13 toxin.</title>
        <authorList>
            <person name="Callol A."/>
            <person name="Pajuelo D."/>
            <person name="Ebbesson L."/>
            <person name="Teles M."/>
            <person name="MacKenzie S."/>
            <person name="Amaro C."/>
        </authorList>
    </citation>
    <scope>NUCLEOTIDE SEQUENCE</scope>
</reference>
<dbReference type="GO" id="GO:0008270">
    <property type="term" value="F:zinc ion binding"/>
    <property type="evidence" value="ECO:0007669"/>
    <property type="project" value="UniProtKB-KW"/>
</dbReference>
<feature type="domain" description="C2H2-type" evidence="6">
    <location>
        <begin position="17"/>
        <end position="44"/>
    </location>
</feature>
<name>A0A0E9QGT0_ANGAN</name>
<dbReference type="Gene3D" id="3.30.160.60">
    <property type="entry name" value="Classic Zinc Finger"/>
    <property type="match status" value="2"/>
</dbReference>
<reference evidence="7" key="1">
    <citation type="submission" date="2014-11" db="EMBL/GenBank/DDBJ databases">
        <authorList>
            <person name="Amaro Gonzalez C."/>
        </authorList>
    </citation>
    <scope>NUCLEOTIDE SEQUENCE</scope>
</reference>
<dbReference type="AlphaFoldDB" id="A0A0E9QGT0"/>
<dbReference type="InterPro" id="IPR013087">
    <property type="entry name" value="Znf_C2H2_type"/>
</dbReference>
<dbReference type="InterPro" id="IPR036236">
    <property type="entry name" value="Znf_C2H2_sf"/>
</dbReference>
<evidence type="ECO:0000256" key="3">
    <source>
        <dbReference type="ARBA" id="ARBA00022771"/>
    </source>
</evidence>
<dbReference type="PANTHER" id="PTHR23234">
    <property type="entry name" value="ZNF44 PROTEIN"/>
    <property type="match status" value="1"/>
</dbReference>
<evidence type="ECO:0000259" key="6">
    <source>
        <dbReference type="PROSITE" id="PS50157"/>
    </source>
</evidence>
<evidence type="ECO:0000256" key="5">
    <source>
        <dbReference type="PROSITE-ProRule" id="PRU00042"/>
    </source>
</evidence>
<evidence type="ECO:0000313" key="7">
    <source>
        <dbReference type="EMBL" id="JAH16091.1"/>
    </source>
</evidence>
<evidence type="ECO:0000256" key="4">
    <source>
        <dbReference type="ARBA" id="ARBA00022833"/>
    </source>
</evidence>
<keyword evidence="3 5" id="KW-0863">Zinc-finger</keyword>
<dbReference type="SUPFAM" id="SSF57667">
    <property type="entry name" value="beta-beta-alpha zinc fingers"/>
    <property type="match status" value="1"/>
</dbReference>
<evidence type="ECO:0000256" key="1">
    <source>
        <dbReference type="ARBA" id="ARBA00022723"/>
    </source>
</evidence>
<proteinExistence type="predicted"/>
<keyword evidence="4" id="KW-0862">Zinc</keyword>
<dbReference type="EMBL" id="GBXM01092486">
    <property type="protein sequence ID" value="JAH16091.1"/>
    <property type="molecule type" value="Transcribed_RNA"/>
</dbReference>
<dbReference type="InterPro" id="IPR050758">
    <property type="entry name" value="Znf_C2H2-type"/>
</dbReference>
<protein>
    <recommendedName>
        <fullName evidence="6">C2H2-type domain-containing protein</fullName>
    </recommendedName>
</protein>
<dbReference type="PANTHER" id="PTHR23234:SF9">
    <property type="entry name" value="ZINC FINGER PROTEIN 850-LIKE"/>
    <property type="match status" value="1"/>
</dbReference>
<dbReference type="FunFam" id="3.30.160.60:FF:002343">
    <property type="entry name" value="Zinc finger protein 33A"/>
    <property type="match status" value="1"/>
</dbReference>
<evidence type="ECO:0000256" key="2">
    <source>
        <dbReference type="ARBA" id="ARBA00022737"/>
    </source>
</evidence>
<dbReference type="PROSITE" id="PS50157">
    <property type="entry name" value="ZINC_FINGER_C2H2_2"/>
    <property type="match status" value="1"/>
</dbReference>
<sequence length="59" mass="6885">MHLLRNHLRIHMGEVPYKCTHSGKCFTTEYNLHTHVRINTGEKPYKCTQCEKCLIGSLI</sequence>
<keyword evidence="2" id="KW-0677">Repeat</keyword>
<dbReference type="FunFam" id="3.30.160.60:FF:000446">
    <property type="entry name" value="Zinc finger protein"/>
    <property type="match status" value="1"/>
</dbReference>